<evidence type="ECO:0000256" key="1">
    <source>
        <dbReference type="SAM" id="SignalP"/>
    </source>
</evidence>
<feature type="chain" id="PRO_5036812615" description="Cadmium carbonic anhydrase" evidence="1">
    <location>
        <begin position="29"/>
        <end position="289"/>
    </location>
</feature>
<proteinExistence type="predicted"/>
<feature type="signal peptide" evidence="1">
    <location>
        <begin position="1"/>
        <end position="28"/>
    </location>
</feature>
<dbReference type="InterPro" id="IPR036398">
    <property type="entry name" value="CA_dom_sf"/>
</dbReference>
<name>A0A918MXL2_9ALTE</name>
<protein>
    <recommendedName>
        <fullName evidence="4">Cadmium carbonic anhydrase</fullName>
    </recommendedName>
</protein>
<evidence type="ECO:0008006" key="4">
    <source>
        <dbReference type="Google" id="ProtNLM"/>
    </source>
</evidence>
<dbReference type="Pfam" id="PF10563">
    <property type="entry name" value="CA_like"/>
    <property type="match status" value="1"/>
</dbReference>
<sequence>MQFKLTNTLGPYLALIVTGGLLSGCANAQSNSDDVIAKQRASLEANTAGKGFGPQSPRDISQVYGTNQRIFGKAPHRSQMELCNIHFHKFAEHKGGEFTTYAGKGNGEGINTGYQWNGRLSDAQMKPVDRQVCAAKGPGQALNVGDTVEVHWVHSSSEIEPGATLSACLDEDNMNPALRVEAQVIVLANDENALGFSELAEVEEINGYDQAPNIPMNTGQPVEYLGSTTGPKYNEQGSAIKVTWSVRPQVAVVDINSVANWCDDNIFNENYGHKVRNLVTNHKLLSPIR</sequence>
<dbReference type="InterPro" id="IPR018883">
    <property type="entry name" value="Delta_CA"/>
</dbReference>
<accession>A0A918MXL2</accession>
<keyword evidence="1" id="KW-0732">Signal</keyword>
<keyword evidence="3" id="KW-1185">Reference proteome</keyword>
<dbReference type="EMBL" id="BMXP01000003">
    <property type="protein sequence ID" value="GGW82810.1"/>
    <property type="molecule type" value="Genomic_DNA"/>
</dbReference>
<dbReference type="Proteomes" id="UP000631300">
    <property type="component" value="Unassembled WGS sequence"/>
</dbReference>
<organism evidence="2 3">
    <name type="scientific">Alteromonas halophila</name>
    <dbReference type="NCBI Taxonomy" id="516698"/>
    <lineage>
        <taxon>Bacteria</taxon>
        <taxon>Pseudomonadati</taxon>
        <taxon>Pseudomonadota</taxon>
        <taxon>Gammaproteobacteria</taxon>
        <taxon>Alteromonadales</taxon>
        <taxon>Alteromonadaceae</taxon>
        <taxon>Alteromonas/Salinimonas group</taxon>
        <taxon>Alteromonas</taxon>
    </lineage>
</organism>
<dbReference type="PROSITE" id="PS51257">
    <property type="entry name" value="PROKAR_LIPOPROTEIN"/>
    <property type="match status" value="1"/>
</dbReference>
<dbReference type="SUPFAM" id="SSF51069">
    <property type="entry name" value="Carbonic anhydrase"/>
    <property type="match status" value="1"/>
</dbReference>
<comment type="caution">
    <text evidence="2">The sequence shown here is derived from an EMBL/GenBank/DDBJ whole genome shotgun (WGS) entry which is preliminary data.</text>
</comment>
<reference evidence="2" key="1">
    <citation type="journal article" date="2014" name="Int. J. Syst. Evol. Microbiol.">
        <title>Complete genome sequence of Corynebacterium casei LMG S-19264T (=DSM 44701T), isolated from a smear-ripened cheese.</title>
        <authorList>
            <consortium name="US DOE Joint Genome Institute (JGI-PGF)"/>
            <person name="Walter F."/>
            <person name="Albersmeier A."/>
            <person name="Kalinowski J."/>
            <person name="Ruckert C."/>
        </authorList>
    </citation>
    <scope>NUCLEOTIDE SEQUENCE</scope>
    <source>
        <strain evidence="2">KCTC 22164</strain>
    </source>
</reference>
<evidence type="ECO:0000313" key="2">
    <source>
        <dbReference type="EMBL" id="GGW82810.1"/>
    </source>
</evidence>
<dbReference type="AlphaFoldDB" id="A0A918MXL2"/>
<reference evidence="2" key="2">
    <citation type="submission" date="2020-09" db="EMBL/GenBank/DDBJ databases">
        <authorList>
            <person name="Sun Q."/>
            <person name="Kim S."/>
        </authorList>
    </citation>
    <scope>NUCLEOTIDE SEQUENCE</scope>
    <source>
        <strain evidence="2">KCTC 22164</strain>
    </source>
</reference>
<dbReference type="RefSeq" id="WP_189404964.1">
    <property type="nucleotide sequence ID" value="NZ_BMXP01000003.1"/>
</dbReference>
<evidence type="ECO:0000313" key="3">
    <source>
        <dbReference type="Proteomes" id="UP000631300"/>
    </source>
</evidence>
<gene>
    <name evidence="2" type="ORF">GCM10007391_14940</name>
</gene>